<gene>
    <name evidence="1" type="ORF">RC74_06840</name>
</gene>
<dbReference type="InterPro" id="IPR023157">
    <property type="entry name" value="AGR-C-984p-like_sf"/>
</dbReference>
<dbReference type="EMBL" id="CP014327">
    <property type="protein sequence ID" value="AML51029.1"/>
    <property type="molecule type" value="Genomic_DNA"/>
</dbReference>
<keyword evidence="1" id="KW-0969">Cilium</keyword>
<dbReference type="Pfam" id="PF06748">
    <property type="entry name" value="DUF1217"/>
    <property type="match status" value="1"/>
</dbReference>
<accession>A0A126V006</accession>
<name>A0A126V006_9RHOB</name>
<keyword evidence="2" id="KW-1185">Reference proteome</keyword>
<dbReference type="KEGG" id="hat:RC74_06840"/>
<reference evidence="1 2" key="1">
    <citation type="submission" date="2016-02" db="EMBL/GenBank/DDBJ databases">
        <title>Complete genome sequence of Halocynthiibacter arcticus PAMC 20958t from arctic marine sediment.</title>
        <authorList>
            <person name="Lee Y.M."/>
            <person name="Baek K."/>
            <person name="Lee H.K."/>
            <person name="Shin S.C."/>
        </authorList>
    </citation>
    <scope>NUCLEOTIDE SEQUENCE [LARGE SCALE GENOMIC DNA]</scope>
    <source>
        <strain evidence="1">PAMC 20958</strain>
    </source>
</reference>
<evidence type="ECO:0000313" key="1">
    <source>
        <dbReference type="EMBL" id="AML51029.1"/>
    </source>
</evidence>
<dbReference type="RefSeq" id="WP_039000247.1">
    <property type="nucleotide sequence ID" value="NZ_CP014327.1"/>
</dbReference>
<evidence type="ECO:0000313" key="2">
    <source>
        <dbReference type="Proteomes" id="UP000070371"/>
    </source>
</evidence>
<dbReference type="Gene3D" id="1.10.3700.10">
    <property type="entry name" value="AGR C 984p-like"/>
    <property type="match status" value="1"/>
</dbReference>
<dbReference type="InterPro" id="IPR010626">
    <property type="entry name" value="DUF1217"/>
</dbReference>
<proteinExistence type="predicted"/>
<dbReference type="Proteomes" id="UP000070371">
    <property type="component" value="Chromosome"/>
</dbReference>
<keyword evidence="1" id="KW-0966">Cell projection</keyword>
<protein>
    <submittedName>
        <fullName evidence="1">Flagellar protein</fullName>
    </submittedName>
</protein>
<dbReference type="STRING" id="1579316.RC74_06840"/>
<sequence length="274" mass="30791">MTFQALIPLSGYAGWTFLTRTRESQQEVHDNSPLISREVEYFKENISKISTAKELVNDRTLLKVALGAFGLDADLPNKAFVEKVLVEGSLLEDAFAHRLSDKRYLEMTVAFGFDLGTPRSKLSDFGDKIVKAYKGRQFEVAVGQANEGMRLALTVQRDLTDIANGDMTSNSKWFTVMGNPPLRSVFDTVFNLPSSFGALDLDRQLEVFQDRAERLFGSSDLTQFSDPEKQEELIQQFLVRSQLNSINIGVQSGRAALSLLQNSRSYFSNSQQFF</sequence>
<organism evidence="1 2">
    <name type="scientific">Falsihalocynthiibacter arcticus</name>
    <dbReference type="NCBI Taxonomy" id="1579316"/>
    <lineage>
        <taxon>Bacteria</taxon>
        <taxon>Pseudomonadati</taxon>
        <taxon>Pseudomonadota</taxon>
        <taxon>Alphaproteobacteria</taxon>
        <taxon>Rhodobacterales</taxon>
        <taxon>Roseobacteraceae</taxon>
        <taxon>Falsihalocynthiibacter</taxon>
    </lineage>
</organism>
<dbReference type="OrthoDB" id="7824597at2"/>
<dbReference type="SUPFAM" id="SSF158837">
    <property type="entry name" value="AGR C 984p-like"/>
    <property type="match status" value="1"/>
</dbReference>
<dbReference type="AlphaFoldDB" id="A0A126V006"/>
<keyword evidence="1" id="KW-0282">Flagellum</keyword>